<evidence type="ECO:0000256" key="3">
    <source>
        <dbReference type="ARBA" id="ARBA00022692"/>
    </source>
</evidence>
<evidence type="ECO:0000256" key="1">
    <source>
        <dbReference type="ARBA" id="ARBA00004374"/>
    </source>
</evidence>
<sequence length="312" mass="34428">MSNSKQENRWAQLGFRLVVNAAAHPIEYAKILIQIGHEPIPPYHTKTLFGKPALALPNVFQYISYIRSVDGFVGCYRGLGPKLCANAVSAIVFAEVTDSLRPEGESDDETKDEEELPMEDRRWNCINSVIREGTARTAAFIVSQPFNVIAVRMMAQFIGGEEKYSSLSSSVVAIYKENGITGFFSGLIPRILGELSALAIAATLSFVVNNYVVEDREIKKYVAASMGFVAATIMYPFQAVSTCMAVTNSGIVAGRPPHMLVYTSWIDCWSHLQRTNQLKRGSSLIWRYYAGPQNTINGHMVGINKNFIAGAL</sequence>
<evidence type="ECO:0000256" key="4">
    <source>
        <dbReference type="ARBA" id="ARBA00022737"/>
    </source>
</evidence>
<evidence type="ECO:0000256" key="8">
    <source>
        <dbReference type="ARBA" id="ARBA00023136"/>
    </source>
</evidence>
<dbReference type="EMBL" id="JAZDUA010000581">
    <property type="protein sequence ID" value="KAK7790868.1"/>
    <property type="molecule type" value="Genomic_DNA"/>
</dbReference>
<evidence type="ECO:0000313" key="11">
    <source>
        <dbReference type="EMBL" id="KAK7790868.1"/>
    </source>
</evidence>
<dbReference type="PROSITE" id="PS50920">
    <property type="entry name" value="SOLCAR"/>
    <property type="match status" value="1"/>
</dbReference>
<accession>A0AAN9YZT7</accession>
<evidence type="ECO:0000256" key="9">
    <source>
        <dbReference type="PROSITE-ProRule" id="PRU00282"/>
    </source>
</evidence>
<keyword evidence="5" id="KW-1000">Mitochondrion outer membrane</keyword>
<keyword evidence="4" id="KW-0677">Repeat</keyword>
<keyword evidence="6" id="KW-1133">Transmembrane helix</keyword>
<comment type="caution">
    <text evidence="11">The sequence shown here is derived from an EMBL/GenBank/DDBJ whole genome shotgun (WGS) entry which is preliminary data.</text>
</comment>
<keyword evidence="3 9" id="KW-0812">Transmembrane</keyword>
<dbReference type="Pfam" id="PF00153">
    <property type="entry name" value="Mito_carr"/>
    <property type="match status" value="1"/>
</dbReference>
<evidence type="ECO:0000256" key="5">
    <source>
        <dbReference type="ARBA" id="ARBA00022787"/>
    </source>
</evidence>
<dbReference type="AlphaFoldDB" id="A0AAN9YZT7"/>
<keyword evidence="12" id="KW-1185">Reference proteome</keyword>
<evidence type="ECO:0000256" key="10">
    <source>
        <dbReference type="RuleBase" id="RU000488"/>
    </source>
</evidence>
<dbReference type="Gene3D" id="1.50.40.10">
    <property type="entry name" value="Mitochondrial carrier domain"/>
    <property type="match status" value="1"/>
</dbReference>
<feature type="repeat" description="Solcar" evidence="9">
    <location>
        <begin position="127"/>
        <end position="211"/>
    </location>
</feature>
<reference evidence="11 12" key="1">
    <citation type="submission" date="2024-03" db="EMBL/GenBank/DDBJ databases">
        <title>The genome assembly and annotation of the cricket Gryllus longicercus Weissman &amp; Gray.</title>
        <authorList>
            <person name="Szrajer S."/>
            <person name="Gray D."/>
            <person name="Ylla G."/>
        </authorList>
    </citation>
    <scope>NUCLEOTIDE SEQUENCE [LARGE SCALE GENOMIC DNA]</scope>
    <source>
        <strain evidence="11">DAG 2021-001</strain>
        <tissue evidence="11">Whole body minus gut</tissue>
    </source>
</reference>
<dbReference type="GO" id="GO:0005741">
    <property type="term" value="C:mitochondrial outer membrane"/>
    <property type="evidence" value="ECO:0007669"/>
    <property type="project" value="UniProtKB-SubCell"/>
</dbReference>
<evidence type="ECO:0000256" key="2">
    <source>
        <dbReference type="ARBA" id="ARBA00006375"/>
    </source>
</evidence>
<dbReference type="PANTHER" id="PTHR10780">
    <property type="entry name" value="MITOCHONDRIAL CARRIER HOMOLOG"/>
    <property type="match status" value="1"/>
</dbReference>
<evidence type="ECO:0000256" key="7">
    <source>
        <dbReference type="ARBA" id="ARBA00023128"/>
    </source>
</evidence>
<keyword evidence="8 9" id="KW-0472">Membrane</keyword>
<dbReference type="SUPFAM" id="SSF103506">
    <property type="entry name" value="Mitochondrial carrier"/>
    <property type="match status" value="1"/>
</dbReference>
<evidence type="ECO:0000313" key="12">
    <source>
        <dbReference type="Proteomes" id="UP001378592"/>
    </source>
</evidence>
<proteinExistence type="inferred from homology"/>
<dbReference type="PANTHER" id="PTHR10780:SF18">
    <property type="entry name" value="LD43650P"/>
    <property type="match status" value="1"/>
</dbReference>
<dbReference type="InterPro" id="IPR018108">
    <property type="entry name" value="MCP_transmembrane"/>
</dbReference>
<keyword evidence="10" id="KW-0813">Transport</keyword>
<dbReference type="InterPro" id="IPR023395">
    <property type="entry name" value="MCP_dom_sf"/>
</dbReference>
<dbReference type="Proteomes" id="UP001378592">
    <property type="component" value="Unassembled WGS sequence"/>
</dbReference>
<protein>
    <recommendedName>
        <fullName evidence="13">Mitochondrial carrier protein</fullName>
    </recommendedName>
</protein>
<organism evidence="11 12">
    <name type="scientific">Gryllus longicercus</name>
    <dbReference type="NCBI Taxonomy" id="2509291"/>
    <lineage>
        <taxon>Eukaryota</taxon>
        <taxon>Metazoa</taxon>
        <taxon>Ecdysozoa</taxon>
        <taxon>Arthropoda</taxon>
        <taxon>Hexapoda</taxon>
        <taxon>Insecta</taxon>
        <taxon>Pterygota</taxon>
        <taxon>Neoptera</taxon>
        <taxon>Polyneoptera</taxon>
        <taxon>Orthoptera</taxon>
        <taxon>Ensifera</taxon>
        <taxon>Gryllidea</taxon>
        <taxon>Grylloidea</taxon>
        <taxon>Gryllidae</taxon>
        <taxon>Gryllinae</taxon>
        <taxon>Gryllus</taxon>
    </lineage>
</organism>
<gene>
    <name evidence="11" type="ORF">R5R35_010736</name>
</gene>
<name>A0AAN9YZT7_9ORTH</name>
<comment type="subcellular location">
    <subcellularLocation>
        <location evidence="1">Mitochondrion outer membrane</location>
        <topology evidence="1">Multi-pass membrane protein</topology>
    </subcellularLocation>
</comment>
<keyword evidence="7" id="KW-0496">Mitochondrion</keyword>
<evidence type="ECO:0000256" key="6">
    <source>
        <dbReference type="ARBA" id="ARBA00022989"/>
    </source>
</evidence>
<evidence type="ECO:0008006" key="13">
    <source>
        <dbReference type="Google" id="ProtNLM"/>
    </source>
</evidence>
<comment type="similarity">
    <text evidence="2 10">Belongs to the mitochondrial carrier (TC 2.A.29) family.</text>
</comment>